<accession>A0A3B1IUF6</accession>
<dbReference type="PANTHER" id="PTHR23320">
    <property type="entry name" value="MEMBRANE-SPANNING 4-DOMAINS SUBFAMILY A MS4A -RELATED"/>
    <property type="match status" value="1"/>
</dbReference>
<evidence type="ECO:0000256" key="4">
    <source>
        <dbReference type="ARBA" id="ARBA00022989"/>
    </source>
</evidence>
<dbReference type="KEGG" id="amex:103032983"/>
<dbReference type="Pfam" id="PF04103">
    <property type="entry name" value="CD20"/>
    <property type="match status" value="1"/>
</dbReference>
<dbReference type="Bgee" id="ENSAMXG00000043431">
    <property type="expression patterns" value="Expressed in muscle tissue and 5 other cell types or tissues"/>
</dbReference>
<reference evidence="8" key="2">
    <citation type="journal article" date="2014" name="Nat. Commun.">
        <title>The cavefish genome reveals candidate genes for eye loss.</title>
        <authorList>
            <person name="McGaugh S.E."/>
            <person name="Gross J.B."/>
            <person name="Aken B."/>
            <person name="Blin M."/>
            <person name="Borowsky R."/>
            <person name="Chalopin D."/>
            <person name="Hinaux H."/>
            <person name="Jeffery W.R."/>
            <person name="Keene A."/>
            <person name="Ma L."/>
            <person name="Minx P."/>
            <person name="Murphy D."/>
            <person name="O'Quin K.E."/>
            <person name="Retaux S."/>
            <person name="Rohner N."/>
            <person name="Searle S.M."/>
            <person name="Stahl B.A."/>
            <person name="Tabin C."/>
            <person name="Volff J.N."/>
            <person name="Yoshizawa M."/>
            <person name="Warren W.C."/>
        </authorList>
    </citation>
    <scope>NUCLEOTIDE SEQUENCE [LARGE SCALE GENOMIC DNA]</scope>
    <source>
        <strain evidence="8">female</strain>
    </source>
</reference>
<evidence type="ECO:0000256" key="2">
    <source>
        <dbReference type="ARBA" id="ARBA00009565"/>
    </source>
</evidence>
<feature type="transmembrane region" description="Helical" evidence="6">
    <location>
        <begin position="63"/>
        <end position="83"/>
    </location>
</feature>
<evidence type="ECO:0000313" key="8">
    <source>
        <dbReference type="Proteomes" id="UP000018467"/>
    </source>
</evidence>
<dbReference type="AlphaFoldDB" id="A0A3B1IUF6"/>
<dbReference type="GeneID" id="103032983"/>
<dbReference type="InterPro" id="IPR030417">
    <property type="entry name" value="MS4A"/>
</dbReference>
<dbReference type="PANTHER" id="PTHR23320:SF128">
    <property type="entry name" value="MEMBRANE-SPANNING 4-DOMAINS SUBFAMILY A MEMBER 4A"/>
    <property type="match status" value="1"/>
</dbReference>
<dbReference type="RefSeq" id="XP_022530959.1">
    <property type="nucleotide sequence ID" value="XM_022675238.2"/>
</dbReference>
<feature type="transmembrane region" description="Helical" evidence="6">
    <location>
        <begin position="89"/>
        <end position="112"/>
    </location>
</feature>
<evidence type="ECO:0000256" key="1">
    <source>
        <dbReference type="ARBA" id="ARBA00004141"/>
    </source>
</evidence>
<keyword evidence="5 6" id="KW-0472">Membrane</keyword>
<dbReference type="GeneTree" id="ENSGT00940000163727"/>
<proteinExistence type="inferred from homology"/>
<reference evidence="7" key="4">
    <citation type="submission" date="2025-09" db="UniProtKB">
        <authorList>
            <consortium name="Ensembl"/>
        </authorList>
    </citation>
    <scope>IDENTIFICATION</scope>
</reference>
<organism evidence="7 8">
    <name type="scientific">Astyanax mexicanus</name>
    <name type="common">Blind cave fish</name>
    <name type="synonym">Astyanax fasciatus mexicanus</name>
    <dbReference type="NCBI Taxonomy" id="7994"/>
    <lineage>
        <taxon>Eukaryota</taxon>
        <taxon>Metazoa</taxon>
        <taxon>Chordata</taxon>
        <taxon>Craniata</taxon>
        <taxon>Vertebrata</taxon>
        <taxon>Euteleostomi</taxon>
        <taxon>Actinopterygii</taxon>
        <taxon>Neopterygii</taxon>
        <taxon>Teleostei</taxon>
        <taxon>Ostariophysi</taxon>
        <taxon>Characiformes</taxon>
        <taxon>Characoidei</taxon>
        <taxon>Acestrorhamphidae</taxon>
        <taxon>Acestrorhamphinae</taxon>
        <taxon>Astyanax</taxon>
    </lineage>
</organism>
<dbReference type="Ensembl" id="ENSAMXT00000035901.1">
    <property type="protein sequence ID" value="ENSAMXP00000033326.1"/>
    <property type="gene ID" value="ENSAMXG00000043431.1"/>
</dbReference>
<keyword evidence="8" id="KW-1185">Reference proteome</keyword>
<keyword evidence="3 6" id="KW-0812">Transmembrane</keyword>
<sequence length="228" mass="24126">MSTSVNPVPVVTHVITQQTAPAQIIQNVPAQGFSTMVTLPVRSVGSSLSSGLLGKFLKGQPKALGVVEIMIGVFTIASGIAVSQGGSTFLYSGIAFWGSLIYISAGSLTVLAENKLHPCVVKGSLGMNVISAVTAGIVFIILVADLSSMNLCQYHSYYYSYYPVYCMSVASYLLLLMVLILTLLQFCISISISAFGCKATCCMQPTVMFVVSNPNVSNQSAVNPPPYE</sequence>
<reference evidence="7" key="3">
    <citation type="submission" date="2025-08" db="UniProtKB">
        <authorList>
            <consortium name="Ensembl"/>
        </authorList>
    </citation>
    <scope>IDENTIFICATION</scope>
</reference>
<name>A0A3B1IUF6_ASTMX</name>
<comment type="subcellular location">
    <subcellularLocation>
        <location evidence="1">Membrane</location>
        <topology evidence="1">Multi-pass membrane protein</topology>
    </subcellularLocation>
</comment>
<feature type="transmembrane region" description="Helical" evidence="6">
    <location>
        <begin position="124"/>
        <end position="142"/>
    </location>
</feature>
<feature type="transmembrane region" description="Helical" evidence="6">
    <location>
        <begin position="162"/>
        <end position="184"/>
    </location>
</feature>
<dbReference type="Proteomes" id="UP000018467">
    <property type="component" value="Unassembled WGS sequence"/>
</dbReference>
<dbReference type="InParanoid" id="A0A3B1IUF6"/>
<evidence type="ECO:0000256" key="3">
    <source>
        <dbReference type="ARBA" id="ARBA00022692"/>
    </source>
</evidence>
<protein>
    <submittedName>
        <fullName evidence="7">Membrane-spanning 4-domains subfamily A member 4A-like</fullName>
    </submittedName>
</protein>
<evidence type="ECO:0000256" key="6">
    <source>
        <dbReference type="SAM" id="Phobius"/>
    </source>
</evidence>
<keyword evidence="4 6" id="KW-1133">Transmembrane helix</keyword>
<evidence type="ECO:0000256" key="5">
    <source>
        <dbReference type="ARBA" id="ARBA00023136"/>
    </source>
</evidence>
<reference evidence="8" key="1">
    <citation type="submission" date="2013-03" db="EMBL/GenBank/DDBJ databases">
        <authorList>
            <person name="Jeffery W."/>
            <person name="Warren W."/>
            <person name="Wilson R.K."/>
        </authorList>
    </citation>
    <scope>NUCLEOTIDE SEQUENCE</scope>
    <source>
        <strain evidence="8">female</strain>
    </source>
</reference>
<dbReference type="InterPro" id="IPR007237">
    <property type="entry name" value="CD20-like"/>
</dbReference>
<evidence type="ECO:0000313" key="7">
    <source>
        <dbReference type="Ensembl" id="ENSAMXP00000033326.1"/>
    </source>
</evidence>
<comment type="similarity">
    <text evidence="2">Belongs to the MS4A family.</text>
</comment>
<dbReference type="GO" id="GO:0016020">
    <property type="term" value="C:membrane"/>
    <property type="evidence" value="ECO:0007669"/>
    <property type="project" value="UniProtKB-SubCell"/>
</dbReference>